<protein>
    <submittedName>
        <fullName evidence="1">MTM0897</fullName>
    </submittedName>
</protein>
<reference evidence="1" key="1">
    <citation type="journal article" date="2010" name="Science">
        <title>Evolution of an expanded sex-determining locus in Volvox.</title>
        <authorList>
            <person name="Ferris P."/>
            <person name="Olson B.J."/>
            <person name="De Hoff P.L."/>
            <person name="Douglass S."/>
            <person name="Casero D."/>
            <person name="Prochnik S."/>
            <person name="Geng S."/>
            <person name="Rai R."/>
            <person name="Grimwood J."/>
            <person name="Schmutz J."/>
            <person name="Nishii I."/>
            <person name="Hamaji T."/>
            <person name="Nozaki H."/>
            <person name="Pellegrini M."/>
            <person name="Umen J.G."/>
        </authorList>
    </citation>
    <scope>NUCLEOTIDE SEQUENCE</scope>
    <source>
        <strain evidence="1">Adam</strain>
    </source>
</reference>
<evidence type="ECO:0000313" key="1">
    <source>
        <dbReference type="EMBL" id="ADI46946.1"/>
    </source>
</evidence>
<organism evidence="1">
    <name type="scientific">Volvox carteri f. nagariensis</name>
    <dbReference type="NCBI Taxonomy" id="3068"/>
    <lineage>
        <taxon>Eukaryota</taxon>
        <taxon>Viridiplantae</taxon>
        <taxon>Chlorophyta</taxon>
        <taxon>core chlorophytes</taxon>
        <taxon>Chlorophyceae</taxon>
        <taxon>CS clade</taxon>
        <taxon>Chlamydomonadales</taxon>
        <taxon>Volvocaceae</taxon>
        <taxon>Volvox</taxon>
    </lineage>
</organism>
<dbReference type="AlphaFoldDB" id="D9CJ86"/>
<name>D9CJ86_VOLCA</name>
<accession>D9CJ86</accession>
<gene>
    <name evidence="1" type="primary">MTM0897</name>
</gene>
<proteinExistence type="predicted"/>
<sequence>MPITLQPPILYQSHLPFPLALITNPSHLPFPPAHPTISLSPSPPTCSSHLPLIPTHPIRPSHHSQLPTMPILPDPPTCPSHLLFTTCPGNPPLYPPLPATRCVIQLHTWALMLWGALMSRASALPVIMPHTRAPSSYCLAHLWTILHRRPFTPTPTFSLLCFCLP</sequence>
<dbReference type="EMBL" id="GU784916">
    <property type="protein sequence ID" value="ADI46946.1"/>
    <property type="molecule type" value="Genomic_DNA"/>
</dbReference>